<keyword evidence="6 7" id="KW-0186">Copper</keyword>
<keyword evidence="3 7" id="KW-0479">Metal-binding</keyword>
<name>A0A848KEZ2_9NOCA</name>
<dbReference type="InterPro" id="IPR002386">
    <property type="entry name" value="Amicyanin/Pseudoazurin"/>
</dbReference>
<comment type="cofactor">
    <cofactor evidence="7">
        <name>Cu cation</name>
        <dbReference type="ChEBI" id="CHEBI:23378"/>
    </cofactor>
    <text evidence="7">Binds 1 copper ion per subunit.</text>
</comment>
<evidence type="ECO:0000259" key="10">
    <source>
        <dbReference type="Pfam" id="PF00127"/>
    </source>
</evidence>
<reference evidence="11 12" key="2">
    <citation type="submission" date="2020-06" db="EMBL/GenBank/DDBJ databases">
        <title>Antribacter stalactiti gen. nov., sp. nov., a new member of the family Nacardiaceae isolated from a cave.</title>
        <authorList>
            <person name="Kim I.S."/>
        </authorList>
    </citation>
    <scope>NUCLEOTIDE SEQUENCE [LARGE SCALE GENOMIC DNA]</scope>
    <source>
        <strain evidence="11 12">YC2-7</strain>
    </source>
</reference>
<keyword evidence="4" id="KW-0574">Periplasm</keyword>
<accession>A0A848KEZ2</accession>
<feature type="domain" description="Blue (type 1) copper" evidence="10">
    <location>
        <begin position="49"/>
        <end position="130"/>
    </location>
</feature>
<keyword evidence="9" id="KW-0732">Signal</keyword>
<feature type="binding site" evidence="7">
    <location>
        <position position="120"/>
    </location>
    <ligand>
        <name>Cu cation</name>
        <dbReference type="ChEBI" id="CHEBI:23378"/>
    </ligand>
</feature>
<evidence type="ECO:0000256" key="6">
    <source>
        <dbReference type="ARBA" id="ARBA00023008"/>
    </source>
</evidence>
<evidence type="ECO:0000256" key="7">
    <source>
        <dbReference type="PIRSR" id="PIRSR602386-1"/>
    </source>
</evidence>
<comment type="caution">
    <text evidence="11">The sequence shown here is derived from an EMBL/GenBank/DDBJ whole genome shotgun (WGS) entry which is preliminary data.</text>
</comment>
<dbReference type="InterPro" id="IPR052721">
    <property type="entry name" value="ET_Amicyanin"/>
</dbReference>
<dbReference type="InterPro" id="IPR008972">
    <property type="entry name" value="Cupredoxin"/>
</dbReference>
<dbReference type="Proteomes" id="UP000535543">
    <property type="component" value="Unassembled WGS sequence"/>
</dbReference>
<gene>
    <name evidence="11" type="ORF">FGL95_14355</name>
</gene>
<dbReference type="GO" id="GO:0042597">
    <property type="term" value="C:periplasmic space"/>
    <property type="evidence" value="ECO:0007669"/>
    <property type="project" value="UniProtKB-SubCell"/>
</dbReference>
<evidence type="ECO:0000256" key="9">
    <source>
        <dbReference type="SAM" id="SignalP"/>
    </source>
</evidence>
<evidence type="ECO:0000256" key="8">
    <source>
        <dbReference type="SAM" id="MobiDB-lite"/>
    </source>
</evidence>
<dbReference type="InterPro" id="IPR000923">
    <property type="entry name" value="BlueCu_1"/>
</dbReference>
<proteinExistence type="predicted"/>
<dbReference type="GO" id="GO:0009055">
    <property type="term" value="F:electron transfer activity"/>
    <property type="evidence" value="ECO:0007669"/>
    <property type="project" value="InterPro"/>
</dbReference>
<dbReference type="EMBL" id="VCQU01000004">
    <property type="protein sequence ID" value="NMN96218.1"/>
    <property type="molecule type" value="Genomic_DNA"/>
</dbReference>
<protein>
    <submittedName>
        <fullName evidence="11">Copper-binding protein</fullName>
    </submittedName>
</protein>
<dbReference type="AlphaFoldDB" id="A0A848KEZ2"/>
<dbReference type="PRINTS" id="PR00155">
    <property type="entry name" value="AMICYANIN"/>
</dbReference>
<feature type="chain" id="PRO_5038386835" evidence="9">
    <location>
        <begin position="29"/>
        <end position="130"/>
    </location>
</feature>
<organism evidence="11 12">
    <name type="scientific">Antrihabitans stalactiti</name>
    <dbReference type="NCBI Taxonomy" id="2584121"/>
    <lineage>
        <taxon>Bacteria</taxon>
        <taxon>Bacillati</taxon>
        <taxon>Actinomycetota</taxon>
        <taxon>Actinomycetes</taxon>
        <taxon>Mycobacteriales</taxon>
        <taxon>Nocardiaceae</taxon>
        <taxon>Antrihabitans</taxon>
    </lineage>
</organism>
<evidence type="ECO:0000256" key="5">
    <source>
        <dbReference type="ARBA" id="ARBA00022982"/>
    </source>
</evidence>
<feature type="binding site" evidence="7">
    <location>
        <position position="81"/>
    </location>
    <ligand>
        <name>Cu cation</name>
        <dbReference type="ChEBI" id="CHEBI:23378"/>
    </ligand>
</feature>
<reference evidence="11 12" key="1">
    <citation type="submission" date="2019-05" db="EMBL/GenBank/DDBJ databases">
        <authorList>
            <person name="Lee S.D."/>
        </authorList>
    </citation>
    <scope>NUCLEOTIDE SEQUENCE [LARGE SCALE GENOMIC DNA]</scope>
    <source>
        <strain evidence="11 12">YC2-7</strain>
    </source>
</reference>
<dbReference type="RefSeq" id="WP_169587863.1">
    <property type="nucleotide sequence ID" value="NZ_VCQU01000004.1"/>
</dbReference>
<dbReference type="PANTHER" id="PTHR36507:SF1">
    <property type="entry name" value="BLL1555 PROTEIN"/>
    <property type="match status" value="1"/>
</dbReference>
<evidence type="ECO:0000313" key="12">
    <source>
        <dbReference type="Proteomes" id="UP000535543"/>
    </source>
</evidence>
<feature type="region of interest" description="Disordered" evidence="8">
    <location>
        <begin position="31"/>
        <end position="51"/>
    </location>
</feature>
<feature type="compositionally biased region" description="Low complexity" evidence="8">
    <location>
        <begin position="31"/>
        <end position="41"/>
    </location>
</feature>
<keyword evidence="5" id="KW-0249">Electron transport</keyword>
<dbReference type="GO" id="GO:0005507">
    <property type="term" value="F:copper ion binding"/>
    <property type="evidence" value="ECO:0007669"/>
    <property type="project" value="InterPro"/>
</dbReference>
<comment type="subcellular location">
    <subcellularLocation>
        <location evidence="1">Periplasm</location>
    </subcellularLocation>
</comment>
<dbReference type="PANTHER" id="PTHR36507">
    <property type="entry name" value="BLL1555 PROTEIN"/>
    <property type="match status" value="1"/>
</dbReference>
<dbReference type="Pfam" id="PF00127">
    <property type="entry name" value="Copper-bind"/>
    <property type="match status" value="1"/>
</dbReference>
<dbReference type="SUPFAM" id="SSF49503">
    <property type="entry name" value="Cupredoxins"/>
    <property type="match status" value="1"/>
</dbReference>
<feature type="binding site" evidence="7">
    <location>
        <position position="117"/>
    </location>
    <ligand>
        <name>Cu cation</name>
        <dbReference type="ChEBI" id="CHEBI:23378"/>
    </ligand>
</feature>
<sequence>MTAHRRFASKLRHIALAMLLLVLLAACGGSDSGSDASSPSAETPPPANAVDVKDMRFSPSAITVKVGDTVTWRFDDNGRPHNVTGDQDAAAIIKSPIIKKGDYSVTFTKPGVYHYTCTLHAQMTGTVTVE</sequence>
<evidence type="ECO:0000313" key="11">
    <source>
        <dbReference type="EMBL" id="NMN96218.1"/>
    </source>
</evidence>
<keyword evidence="2" id="KW-0813">Transport</keyword>
<dbReference type="Gene3D" id="2.60.40.420">
    <property type="entry name" value="Cupredoxins - blue copper proteins"/>
    <property type="match status" value="1"/>
</dbReference>
<keyword evidence="12" id="KW-1185">Reference proteome</keyword>
<evidence type="ECO:0000256" key="1">
    <source>
        <dbReference type="ARBA" id="ARBA00004418"/>
    </source>
</evidence>
<evidence type="ECO:0000256" key="2">
    <source>
        <dbReference type="ARBA" id="ARBA00022448"/>
    </source>
</evidence>
<evidence type="ECO:0000256" key="4">
    <source>
        <dbReference type="ARBA" id="ARBA00022764"/>
    </source>
</evidence>
<feature type="signal peptide" evidence="9">
    <location>
        <begin position="1"/>
        <end position="28"/>
    </location>
</feature>
<dbReference type="PROSITE" id="PS51257">
    <property type="entry name" value="PROKAR_LIPOPROTEIN"/>
    <property type="match status" value="1"/>
</dbReference>
<evidence type="ECO:0000256" key="3">
    <source>
        <dbReference type="ARBA" id="ARBA00022723"/>
    </source>
</evidence>